<accession>A0A151L1M7</accession>
<evidence type="ECO:0000313" key="4">
    <source>
        <dbReference type="Proteomes" id="UP000076004"/>
    </source>
</evidence>
<dbReference type="VEuPathDB" id="PlasmoDB:PGABG01_0711000"/>
<feature type="non-terminal residue" evidence="3">
    <location>
        <position position="1"/>
    </location>
</feature>
<evidence type="ECO:0000313" key="3">
    <source>
        <dbReference type="EMBL" id="KYN92923.1"/>
    </source>
</evidence>
<evidence type="ECO:0000259" key="2">
    <source>
        <dbReference type="Pfam" id="PF15445"/>
    </source>
</evidence>
<dbReference type="Proteomes" id="UP000076004">
    <property type="component" value="Unassembled WGS sequence"/>
</dbReference>
<dbReference type="AlphaFoldDB" id="A0A151L1M7"/>
<dbReference type="RefSeq" id="XP_018638649.1">
    <property type="nucleotide sequence ID" value="XM_018783569.1"/>
</dbReference>
<evidence type="ECO:0000256" key="1">
    <source>
        <dbReference type="SAM" id="MobiDB-lite"/>
    </source>
</evidence>
<sequence length="324" mass="38501">DYNIPRNESTNRYVPYSQYKGKTYIYVENDTDDDKYMFTSDTTDVTSSSESEYEEIDMYMPRSPKYKTLIELVLKPSTNNNVQDTHDDTPYTQNVPPSDIPINKLTDNEWNKIKQDFISNMLQTDNMDISRENLSGNTTDSPPNTVDSSMEEKPFITQIQDRFLDNSREEVIYNIDWNIPKQNEITSNTMDDPKYVSNNIYSGIDLINDSLNRNHNVDIYDELLKRKENELYETNNTKNTTFNNVATQKYDDLISNQKYLFHKWLDRHRDMCEKCSNKDELLDKLNEEWNNENNIHWSKDIYDENKHKMLLIHEEYNLNNTKTN</sequence>
<protein>
    <submittedName>
        <fullName evidence="3">Putative EMP1-like protein</fullName>
    </submittedName>
</protein>
<reference evidence="3 4" key="1">
    <citation type="journal article" date="2016" name="Nat. Commun.">
        <title>Genomes of cryptic chimpanzee Plasmodium species reveal key evolutionary events leading to human malaria.</title>
        <authorList>
            <person name="Sundararaman S.A."/>
            <person name="Plenderleith L.J."/>
            <person name="Liu W."/>
            <person name="Loy D.E."/>
            <person name="Learn G.H."/>
            <person name="Li Y."/>
            <person name="Shaw K.S."/>
            <person name="Ayouba A."/>
            <person name="Peeters M."/>
            <person name="Speede S."/>
            <person name="Shaw G.M."/>
            <person name="Bushman F.D."/>
            <person name="Brisson D."/>
            <person name="Rayner J.C."/>
            <person name="Sharp P.M."/>
            <person name="Hahn B.H."/>
        </authorList>
    </citation>
    <scope>NUCLEOTIDE SEQUENCE [LARGE SCALE GENOMIC DNA]</scope>
    <source>
        <strain evidence="3 4">SY75</strain>
    </source>
</reference>
<dbReference type="Pfam" id="PF15445">
    <property type="entry name" value="ATS"/>
    <property type="match status" value="1"/>
</dbReference>
<proteinExistence type="predicted"/>
<dbReference type="KEGG" id="pgab:PGSY75_0045500"/>
<dbReference type="GeneID" id="29774184"/>
<dbReference type="InterPro" id="IPR029211">
    <property type="entry name" value="PfEMP1_ATS"/>
</dbReference>
<dbReference type="VEuPathDB" id="PlasmoDB:PGSY75_0045500"/>
<dbReference type="EMBL" id="LVLB01000453">
    <property type="protein sequence ID" value="KYN92923.1"/>
    <property type="molecule type" value="Genomic_DNA"/>
</dbReference>
<dbReference type="Gene3D" id="1.10.1900.40">
    <property type="entry name" value="Acidic terminal segments, variant surface antigen of PfEMP1"/>
    <property type="match status" value="2"/>
</dbReference>
<name>A0A151L1M7_9APIC</name>
<comment type="caution">
    <text evidence="3">The sequence shown here is derived from an EMBL/GenBank/DDBJ whole genome shotgun (WGS) entry which is preliminary data.</text>
</comment>
<feature type="region of interest" description="Disordered" evidence="1">
    <location>
        <begin position="79"/>
        <end position="103"/>
    </location>
</feature>
<organism evidence="3 4">
    <name type="scientific">Plasmodium gaboni</name>
    <dbReference type="NCBI Taxonomy" id="647221"/>
    <lineage>
        <taxon>Eukaryota</taxon>
        <taxon>Sar</taxon>
        <taxon>Alveolata</taxon>
        <taxon>Apicomplexa</taxon>
        <taxon>Aconoidasida</taxon>
        <taxon>Haemosporida</taxon>
        <taxon>Plasmodiidae</taxon>
        <taxon>Plasmodium</taxon>
        <taxon>Plasmodium (Laverania)</taxon>
    </lineage>
</organism>
<gene>
    <name evidence="3" type="ORF">PGSY75_0045500</name>
</gene>
<dbReference type="InterPro" id="IPR044932">
    <property type="entry name" value="PfEMP1_ATS_sf"/>
</dbReference>
<feature type="domain" description="Plasmodium falciparum erythrocyte membrane protein 1 acidic terminal segment" evidence="2">
    <location>
        <begin position="1"/>
        <end position="306"/>
    </location>
</feature>